<feature type="domain" description="DZANK-type" evidence="2">
    <location>
        <begin position="3"/>
        <end position="49"/>
    </location>
</feature>
<gene>
    <name evidence="4" type="ORF">AT727_11160</name>
    <name evidence="3" type="ORF">DPCES_2454</name>
</gene>
<keyword evidence="1" id="KW-0812">Transmembrane</keyword>
<dbReference type="Pfam" id="PF12773">
    <property type="entry name" value="DZR"/>
    <property type="match status" value="1"/>
</dbReference>
<dbReference type="InterPro" id="IPR025874">
    <property type="entry name" value="DZR"/>
</dbReference>
<organism evidence="3">
    <name type="scientific">Desulfitobacterium hafniense</name>
    <name type="common">Desulfitobacterium frappieri</name>
    <dbReference type="NCBI Taxonomy" id="49338"/>
    <lineage>
        <taxon>Bacteria</taxon>
        <taxon>Bacillati</taxon>
        <taxon>Bacillota</taxon>
        <taxon>Clostridia</taxon>
        <taxon>Eubacteriales</taxon>
        <taxon>Desulfitobacteriaceae</taxon>
        <taxon>Desulfitobacterium</taxon>
    </lineage>
</organism>
<feature type="transmembrane region" description="Helical" evidence="1">
    <location>
        <begin position="70"/>
        <end position="88"/>
    </location>
</feature>
<evidence type="ECO:0000313" key="5">
    <source>
        <dbReference type="Proteomes" id="UP000054623"/>
    </source>
</evidence>
<protein>
    <submittedName>
        <fullName evidence="3">Double zinc ribbon</fullName>
    </submittedName>
</protein>
<dbReference type="RefSeq" id="WP_018306786.1">
    <property type="nucleotide sequence ID" value="NZ_CABKQQ010000029.1"/>
</dbReference>
<dbReference type="EMBL" id="LOCK01000061">
    <property type="protein sequence ID" value="KTE89898.1"/>
    <property type="molecule type" value="Genomic_DNA"/>
</dbReference>
<name>A0A098B398_DESHA</name>
<evidence type="ECO:0000256" key="1">
    <source>
        <dbReference type="SAM" id="Phobius"/>
    </source>
</evidence>
<proteinExistence type="predicted"/>
<keyword evidence="1" id="KW-0472">Membrane</keyword>
<sequence length="127" mass="13645">MFCRECGMEIGKKVKVCPNCGVKPLHGTKHCQACGANTKSKHELCKNCGAQLITKGAALKEENAPKTAKAASFCMPVVGIILFFVWHTKEPEKAKSICNWTIGGVAFGMILYVFGIVWGGFSAATGY</sequence>
<dbReference type="AlphaFoldDB" id="A0A098B398"/>
<evidence type="ECO:0000313" key="4">
    <source>
        <dbReference type="EMBL" id="KTE89898.1"/>
    </source>
</evidence>
<dbReference type="OrthoDB" id="90521at2"/>
<reference evidence="3" key="1">
    <citation type="submission" date="2014-07" db="EMBL/GenBank/DDBJ databases">
        <authorList>
            <person name="Hornung V.Bastian."/>
        </authorList>
    </citation>
    <scope>NUCLEOTIDE SEQUENCE</scope>
    <source>
        <strain evidence="3">PCE-S</strain>
    </source>
</reference>
<dbReference type="Proteomes" id="UP000054623">
    <property type="component" value="Unassembled WGS sequence"/>
</dbReference>
<accession>A0A098B398</accession>
<reference evidence="4 5" key="2">
    <citation type="submission" date="2015-12" db="EMBL/GenBank/DDBJ databases">
        <title>Draft Genome Sequence of Desulfitobacterium hafniense Strain DH, a Sulfate-reducing Bacterium Isolated from Paddy Soils.</title>
        <authorList>
            <person name="Bao P."/>
            <person name="Zhang X."/>
            <person name="Li G."/>
        </authorList>
    </citation>
    <scope>NUCLEOTIDE SEQUENCE [LARGE SCALE GENOMIC DNA]</scope>
    <source>
        <strain evidence="4 5">DH</strain>
    </source>
</reference>
<keyword evidence="1" id="KW-1133">Transmembrane helix</keyword>
<evidence type="ECO:0000259" key="2">
    <source>
        <dbReference type="Pfam" id="PF12773"/>
    </source>
</evidence>
<dbReference type="PATRIC" id="fig|49338.4.peg.2638"/>
<dbReference type="EMBL" id="LK996017">
    <property type="protein sequence ID" value="CDX02341.1"/>
    <property type="molecule type" value="Genomic_DNA"/>
</dbReference>
<feature type="transmembrane region" description="Helical" evidence="1">
    <location>
        <begin position="100"/>
        <end position="121"/>
    </location>
</feature>
<evidence type="ECO:0000313" key="3">
    <source>
        <dbReference type="EMBL" id="CDX02341.1"/>
    </source>
</evidence>